<proteinExistence type="predicted"/>
<evidence type="ECO:0000313" key="3">
    <source>
        <dbReference type="Proteomes" id="UP000000589"/>
    </source>
</evidence>
<dbReference type="MGI" id="MGI:6849064">
    <property type="gene designation" value="Gm56303"/>
</dbReference>
<organism evidence="1 3">
    <name type="scientific">Mus musculus</name>
    <name type="common">Mouse</name>
    <dbReference type="NCBI Taxonomy" id="10090"/>
    <lineage>
        <taxon>Eukaryota</taxon>
        <taxon>Metazoa</taxon>
        <taxon>Chordata</taxon>
        <taxon>Craniata</taxon>
        <taxon>Vertebrata</taxon>
        <taxon>Euteleostomi</taxon>
        <taxon>Mammalia</taxon>
        <taxon>Eutheria</taxon>
        <taxon>Euarchontoglires</taxon>
        <taxon>Glires</taxon>
        <taxon>Rodentia</taxon>
        <taxon>Myomorpha</taxon>
        <taxon>Muroidea</taxon>
        <taxon>Muridae</taxon>
        <taxon>Murinae</taxon>
        <taxon>Mus</taxon>
        <taxon>Mus</taxon>
    </lineage>
</organism>
<dbReference type="AGR" id="MGI:6849064"/>
<dbReference type="Ensembl" id="ENSMUST00000239231.2">
    <property type="protein sequence ID" value="ENSMUSP00000159261.2"/>
    <property type="gene ID" value="ENSMUSG00000118600.2"/>
</dbReference>
<sequence length="32" mass="3827">MSPTAPLVTVQPKTLMQRKSLDWFHRPFKKRT</sequence>
<dbReference type="Proteomes" id="UP000000589">
    <property type="component" value="Chromosome 2"/>
</dbReference>
<gene>
    <name evidence="1 2" type="primary">Gm56303</name>
</gene>
<protein>
    <submittedName>
        <fullName evidence="1">Predicted gene, 56303</fullName>
    </submittedName>
</protein>
<reference evidence="1" key="4">
    <citation type="submission" date="2025-09" db="UniProtKB">
        <authorList>
            <consortium name="Ensembl"/>
        </authorList>
    </citation>
    <scope>IDENTIFICATION</scope>
    <source>
        <strain evidence="1">C57BL/6J</strain>
    </source>
</reference>
<reference evidence="1 3" key="2">
    <citation type="journal article" date="2011" name="PLoS Biol.">
        <title>Modernizing reference genome assemblies.</title>
        <authorList>
            <person name="Church D.M."/>
            <person name="Schneider V.A."/>
            <person name="Graves T."/>
            <person name="Auger K."/>
            <person name="Cunningham F."/>
            <person name="Bouk N."/>
            <person name="Chen H.C."/>
            <person name="Agarwala R."/>
            <person name="McLaren W.M."/>
            <person name="Ritchie G.R."/>
            <person name="Albracht D."/>
            <person name="Kremitzki M."/>
            <person name="Rock S."/>
            <person name="Kotkiewicz H."/>
            <person name="Kremitzki C."/>
            <person name="Wollam A."/>
            <person name="Trani L."/>
            <person name="Fulton L."/>
            <person name="Fulton R."/>
            <person name="Matthews L."/>
            <person name="Whitehead S."/>
            <person name="Chow W."/>
            <person name="Torrance J."/>
            <person name="Dunn M."/>
            <person name="Harden G."/>
            <person name="Threadgold G."/>
            <person name="Wood J."/>
            <person name="Collins J."/>
            <person name="Heath P."/>
            <person name="Griffiths G."/>
            <person name="Pelan S."/>
            <person name="Grafham D."/>
            <person name="Eichler E.E."/>
            <person name="Weinstock G."/>
            <person name="Mardis E.R."/>
            <person name="Wilson R.K."/>
            <person name="Howe K."/>
            <person name="Flicek P."/>
            <person name="Hubbard T."/>
        </authorList>
    </citation>
    <scope>NUCLEOTIDE SEQUENCE [LARGE SCALE GENOMIC DNA]</scope>
    <source>
        <strain evidence="1 3">C57BL/6J</strain>
    </source>
</reference>
<keyword evidence="3" id="KW-1185">Reference proteome</keyword>
<reference evidence="1" key="3">
    <citation type="submission" date="2025-08" db="UniProtKB">
        <authorList>
            <consortium name="Ensembl"/>
        </authorList>
    </citation>
    <scope>IDENTIFICATION</scope>
    <source>
        <strain evidence="1">C57BL/6J</strain>
    </source>
</reference>
<accession>A0A668KLB6</accession>
<dbReference type="AlphaFoldDB" id="A0A668KLB6"/>
<name>A0A668KLB6_MOUSE</name>
<reference evidence="1 3" key="1">
    <citation type="journal article" date="2009" name="PLoS Biol.">
        <title>Lineage-specific biology revealed by a finished genome assembly of the mouse.</title>
        <authorList>
            <consortium name="Mouse Genome Sequencing Consortium"/>
            <person name="Church D.M."/>
            <person name="Goodstadt L."/>
            <person name="Hillier L.W."/>
            <person name="Zody M.C."/>
            <person name="Goldstein S."/>
            <person name="She X."/>
            <person name="Bult C.J."/>
            <person name="Agarwala R."/>
            <person name="Cherry J.L."/>
            <person name="DiCuccio M."/>
            <person name="Hlavina W."/>
            <person name="Kapustin Y."/>
            <person name="Meric P."/>
            <person name="Maglott D."/>
            <person name="Birtle Z."/>
            <person name="Marques A.C."/>
            <person name="Graves T."/>
            <person name="Zhou S."/>
            <person name="Teague B."/>
            <person name="Potamousis K."/>
            <person name="Churas C."/>
            <person name="Place M."/>
            <person name="Herschleb J."/>
            <person name="Runnheim R."/>
            <person name="Forrest D."/>
            <person name="Amos-Landgraf J."/>
            <person name="Schwartz D.C."/>
            <person name="Cheng Z."/>
            <person name="Lindblad-Toh K."/>
            <person name="Eichler E.E."/>
            <person name="Ponting C.P."/>
        </authorList>
    </citation>
    <scope>NUCLEOTIDE SEQUENCE [LARGE SCALE GENOMIC DNA]</scope>
    <source>
        <strain evidence="1 3">C57BL/6J</strain>
    </source>
</reference>
<evidence type="ECO:0000313" key="1">
    <source>
        <dbReference type="Ensembl" id="ENSMUSP00000159261.2"/>
    </source>
</evidence>
<dbReference type="GeneTree" id="ENSGT01100000267145"/>
<evidence type="ECO:0000313" key="2">
    <source>
        <dbReference type="MGI" id="MGI:6849064"/>
    </source>
</evidence>
<dbReference type="InParanoid" id="A0A668KLB6"/>